<dbReference type="GO" id="GO:0005829">
    <property type="term" value="C:cytosol"/>
    <property type="evidence" value="ECO:0007669"/>
    <property type="project" value="TreeGrafter"/>
</dbReference>
<dbReference type="InterPro" id="IPR036736">
    <property type="entry name" value="ACP-like_sf"/>
</dbReference>
<dbReference type="InterPro" id="IPR000119">
    <property type="entry name" value="Hist_DNA-bd"/>
</dbReference>
<dbReference type="GO" id="GO:0031177">
    <property type="term" value="F:phosphopantetheine binding"/>
    <property type="evidence" value="ECO:0007669"/>
    <property type="project" value="InterPro"/>
</dbReference>
<evidence type="ECO:0000256" key="4">
    <source>
        <dbReference type="ARBA" id="ARBA00022516"/>
    </source>
</evidence>
<dbReference type="PRINTS" id="PR01727">
    <property type="entry name" value="DNABINDINGHU"/>
</dbReference>
<dbReference type="Pfam" id="PF00550">
    <property type="entry name" value="PP-binding"/>
    <property type="match status" value="1"/>
</dbReference>
<feature type="domain" description="Carrier" evidence="11">
    <location>
        <begin position="8"/>
        <end position="83"/>
    </location>
</feature>
<comment type="similarity">
    <text evidence="2">Belongs to the acyl carrier protein (ACP) family.</text>
</comment>
<dbReference type="CDD" id="cd13831">
    <property type="entry name" value="HU"/>
    <property type="match status" value="1"/>
</dbReference>
<evidence type="ECO:0000256" key="7">
    <source>
        <dbReference type="ARBA" id="ARBA00023098"/>
    </source>
</evidence>
<evidence type="ECO:0000256" key="3">
    <source>
        <dbReference type="ARBA" id="ARBA00022450"/>
    </source>
</evidence>
<dbReference type="SMART" id="SM00823">
    <property type="entry name" value="PKS_PP"/>
    <property type="match status" value="1"/>
</dbReference>
<evidence type="ECO:0000313" key="13">
    <source>
        <dbReference type="Proteomes" id="UP000030680"/>
    </source>
</evidence>
<dbReference type="GO" id="GO:0003677">
    <property type="term" value="F:DNA binding"/>
    <property type="evidence" value="ECO:0007669"/>
    <property type="project" value="InterPro"/>
</dbReference>
<dbReference type="PROSITE" id="PS00012">
    <property type="entry name" value="PHOSPHOPANTETHEINE"/>
    <property type="match status" value="1"/>
</dbReference>
<dbReference type="AlphaFoldDB" id="M2XET6"/>
<keyword evidence="4 9" id="KW-0444">Lipid biosynthesis</keyword>
<dbReference type="InterPro" id="IPR020806">
    <property type="entry name" value="PKS_PP-bd"/>
</dbReference>
<dbReference type="SUPFAM" id="SSF47336">
    <property type="entry name" value="ACP-like"/>
    <property type="match status" value="1"/>
</dbReference>
<dbReference type="SUPFAM" id="SSF47729">
    <property type="entry name" value="IHF-like DNA-binding proteins"/>
    <property type="match status" value="1"/>
</dbReference>
<evidence type="ECO:0000256" key="1">
    <source>
        <dbReference type="ARBA" id="ARBA00003180"/>
    </source>
</evidence>
<comment type="similarity">
    <text evidence="10">Belongs to the bacterial histone-like protein family.</text>
</comment>
<keyword evidence="6" id="KW-0276">Fatty acid metabolism</keyword>
<dbReference type="OrthoDB" id="448946at2759"/>
<dbReference type="GO" id="GO:0009245">
    <property type="term" value="P:lipid A biosynthetic process"/>
    <property type="evidence" value="ECO:0007669"/>
    <property type="project" value="TreeGrafter"/>
</dbReference>
<dbReference type="GO" id="GO:0016020">
    <property type="term" value="C:membrane"/>
    <property type="evidence" value="ECO:0007669"/>
    <property type="project" value="GOC"/>
</dbReference>
<dbReference type="Gramene" id="EME28497">
    <property type="protein sequence ID" value="EME28497"/>
    <property type="gene ID" value="Gasu_40420"/>
</dbReference>
<dbReference type="Gene3D" id="4.10.520.10">
    <property type="entry name" value="IHF-like DNA-binding proteins"/>
    <property type="match status" value="1"/>
</dbReference>
<keyword evidence="13" id="KW-1185">Reference proteome</keyword>
<accession>M2XET6</accession>
<dbReference type="STRING" id="130081.M2XET6"/>
<dbReference type="GeneID" id="17087329"/>
<evidence type="ECO:0000256" key="8">
    <source>
        <dbReference type="ARBA" id="ARBA00023160"/>
    </source>
</evidence>
<dbReference type="InterPro" id="IPR009081">
    <property type="entry name" value="PP-bd_ACP"/>
</dbReference>
<sequence>MNKTLTEEEVLDKIREVVATQLGIDETQVLDDASFTNDLGADSLDSVELVMSIEHEFGIKIPDERANKISNIKQLKDFVMENDELAKRAKITKKLANQVITLFTDIVREKVNDGEKVTIVGFGTFKAKYRKPKAVRNPRTEKRMVIPASRVPVFTVGKLFKEEVNNKFLHNQNELREQEKIE</sequence>
<proteinExistence type="inferred from homology"/>
<evidence type="ECO:0000256" key="2">
    <source>
        <dbReference type="ARBA" id="ARBA00010930"/>
    </source>
</evidence>
<comment type="function">
    <text evidence="1 9">Carrier of the growing fatty acid chain in fatty acid biosynthesis.</text>
</comment>
<evidence type="ECO:0000256" key="6">
    <source>
        <dbReference type="ARBA" id="ARBA00022832"/>
    </source>
</evidence>
<dbReference type="SMR" id="M2XET6"/>
<evidence type="ECO:0000256" key="5">
    <source>
        <dbReference type="ARBA" id="ARBA00022553"/>
    </source>
</evidence>
<dbReference type="HAMAP" id="MF_01217">
    <property type="entry name" value="Acyl_carrier"/>
    <property type="match status" value="1"/>
</dbReference>
<keyword evidence="5" id="KW-0597">Phosphoprotein</keyword>
<dbReference type="InterPro" id="IPR010992">
    <property type="entry name" value="IHF-like_DNA-bd_dom_sf"/>
</dbReference>
<dbReference type="SMART" id="SM00411">
    <property type="entry name" value="BHL"/>
    <property type="match status" value="1"/>
</dbReference>
<dbReference type="PROSITE" id="PS50075">
    <property type="entry name" value="CARRIER"/>
    <property type="match status" value="1"/>
</dbReference>
<dbReference type="SMART" id="SM01294">
    <property type="entry name" value="PKS_PP_betabranch"/>
    <property type="match status" value="1"/>
</dbReference>
<dbReference type="NCBIfam" id="TIGR00517">
    <property type="entry name" value="acyl_carrier"/>
    <property type="match status" value="1"/>
</dbReference>
<keyword evidence="7" id="KW-0443">Lipid metabolism</keyword>
<dbReference type="Proteomes" id="UP000030680">
    <property type="component" value="Unassembled WGS sequence"/>
</dbReference>
<dbReference type="PANTHER" id="PTHR20863:SF76">
    <property type="entry name" value="CARRIER DOMAIN-CONTAINING PROTEIN"/>
    <property type="match status" value="1"/>
</dbReference>
<dbReference type="RefSeq" id="XP_005705017.1">
    <property type="nucleotide sequence ID" value="XM_005704960.1"/>
</dbReference>
<dbReference type="eggNOG" id="KOG1748">
    <property type="taxonomic scope" value="Eukaryota"/>
</dbReference>
<dbReference type="EMBL" id="KB454519">
    <property type="protein sequence ID" value="EME28497.1"/>
    <property type="molecule type" value="Genomic_DNA"/>
</dbReference>
<dbReference type="Gene3D" id="1.10.1200.10">
    <property type="entry name" value="ACP-like"/>
    <property type="match status" value="1"/>
</dbReference>
<dbReference type="Pfam" id="PF00216">
    <property type="entry name" value="Bac_DNA_binding"/>
    <property type="match status" value="1"/>
</dbReference>
<dbReference type="NCBIfam" id="NF002150">
    <property type="entry name" value="PRK00982.1-4"/>
    <property type="match status" value="1"/>
</dbReference>
<dbReference type="InterPro" id="IPR006162">
    <property type="entry name" value="Ppantetheine_attach_site"/>
</dbReference>
<evidence type="ECO:0000256" key="10">
    <source>
        <dbReference type="RuleBase" id="RU003939"/>
    </source>
</evidence>
<dbReference type="GO" id="GO:0030527">
    <property type="term" value="F:structural constituent of chromatin"/>
    <property type="evidence" value="ECO:0007669"/>
    <property type="project" value="InterPro"/>
</dbReference>
<evidence type="ECO:0000259" key="11">
    <source>
        <dbReference type="PROSITE" id="PS50075"/>
    </source>
</evidence>
<organism evidence="12 13">
    <name type="scientific">Galdieria sulphuraria</name>
    <name type="common">Red alga</name>
    <dbReference type="NCBI Taxonomy" id="130081"/>
    <lineage>
        <taxon>Eukaryota</taxon>
        <taxon>Rhodophyta</taxon>
        <taxon>Bangiophyceae</taxon>
        <taxon>Galdieriales</taxon>
        <taxon>Galdieriaceae</taxon>
        <taxon>Galdieria</taxon>
    </lineage>
</organism>
<keyword evidence="3 9" id="KW-0596">Phosphopantetheine</keyword>
<gene>
    <name evidence="12" type="ORF">Gasu_40420</name>
</gene>
<keyword evidence="8 9" id="KW-0275">Fatty acid biosynthesis</keyword>
<evidence type="ECO:0000256" key="9">
    <source>
        <dbReference type="RuleBase" id="RU000722"/>
    </source>
</evidence>
<protein>
    <recommendedName>
        <fullName evidence="9">Acyl carrier protein</fullName>
    </recommendedName>
</protein>
<dbReference type="PANTHER" id="PTHR20863">
    <property type="entry name" value="ACYL CARRIER PROTEIN"/>
    <property type="match status" value="1"/>
</dbReference>
<dbReference type="GO" id="GO:0000036">
    <property type="term" value="F:acyl carrier activity"/>
    <property type="evidence" value="ECO:0007669"/>
    <property type="project" value="TreeGrafter"/>
</dbReference>
<dbReference type="NCBIfam" id="NF002148">
    <property type="entry name" value="PRK00982.1-2"/>
    <property type="match status" value="1"/>
</dbReference>
<dbReference type="InterPro" id="IPR003231">
    <property type="entry name" value="ACP"/>
</dbReference>
<name>M2XET6_GALSU</name>
<dbReference type="GO" id="GO:0000035">
    <property type="term" value="F:acyl binding"/>
    <property type="evidence" value="ECO:0007669"/>
    <property type="project" value="TreeGrafter"/>
</dbReference>
<reference evidence="13" key="1">
    <citation type="journal article" date="2013" name="Science">
        <title>Gene transfer from bacteria and archaea facilitated evolution of an extremophilic eukaryote.</title>
        <authorList>
            <person name="Schonknecht G."/>
            <person name="Chen W.H."/>
            <person name="Ternes C.M."/>
            <person name="Barbier G.G."/>
            <person name="Shrestha R.P."/>
            <person name="Stanke M."/>
            <person name="Brautigam A."/>
            <person name="Baker B.J."/>
            <person name="Banfield J.F."/>
            <person name="Garavito R.M."/>
            <person name="Carr K."/>
            <person name="Wilkerson C."/>
            <person name="Rensing S.A."/>
            <person name="Gagneul D."/>
            <person name="Dickenson N.E."/>
            <person name="Oesterhelt C."/>
            <person name="Lercher M.J."/>
            <person name="Weber A.P."/>
        </authorList>
    </citation>
    <scope>NUCLEOTIDE SEQUENCE [LARGE SCALE GENOMIC DNA]</scope>
    <source>
        <strain evidence="13">074W</strain>
    </source>
</reference>
<dbReference type="KEGG" id="gsl:Gasu_40420"/>
<evidence type="ECO:0000313" key="12">
    <source>
        <dbReference type="EMBL" id="EME28497.1"/>
    </source>
</evidence>